<feature type="domain" description="CEP76 C2" evidence="8">
    <location>
        <begin position="619"/>
        <end position="755"/>
    </location>
</feature>
<comment type="similarity">
    <text evidence="2">Belongs to the CEP76 family.</text>
</comment>
<dbReference type="Proteomes" id="UP000438429">
    <property type="component" value="Unassembled WGS sequence"/>
</dbReference>
<dbReference type="InterPro" id="IPR038765">
    <property type="entry name" value="Papain-like_cys_pep_sf"/>
</dbReference>
<dbReference type="InterPro" id="IPR056290">
    <property type="entry name" value="CEPT76/DRC7_peptidase-like_dom"/>
</dbReference>
<dbReference type="SUPFAM" id="SSF54001">
    <property type="entry name" value="Cysteine proteinases"/>
    <property type="match status" value="1"/>
</dbReference>
<dbReference type="Gene3D" id="3.10.620.30">
    <property type="match status" value="1"/>
</dbReference>
<keyword evidence="4" id="KW-0963">Cytoplasm</keyword>
<evidence type="ECO:0000256" key="2">
    <source>
        <dbReference type="ARBA" id="ARBA00005400"/>
    </source>
</evidence>
<dbReference type="InterPro" id="IPR028926">
    <property type="entry name" value="CEP76-C2"/>
</dbReference>
<evidence type="ECO:0000313" key="11">
    <source>
        <dbReference type="EMBL" id="KAF0044933.1"/>
    </source>
</evidence>
<evidence type="ECO:0000259" key="8">
    <source>
        <dbReference type="Pfam" id="PF15627"/>
    </source>
</evidence>
<dbReference type="EMBL" id="VEVO01000002">
    <property type="protein sequence ID" value="KAF0044933.1"/>
    <property type="molecule type" value="Genomic_DNA"/>
</dbReference>
<evidence type="ECO:0000313" key="12">
    <source>
        <dbReference type="Proteomes" id="UP000438429"/>
    </source>
</evidence>
<evidence type="ECO:0000256" key="6">
    <source>
        <dbReference type="ARBA" id="ARBA00024729"/>
    </source>
</evidence>
<reference evidence="11 12" key="1">
    <citation type="submission" date="2019-06" db="EMBL/GenBank/DDBJ databases">
        <title>Draft genomes of female and male turbot (Scophthalmus maximus).</title>
        <authorList>
            <person name="Xu H."/>
            <person name="Xu X.-W."/>
            <person name="Shao C."/>
            <person name="Chen S."/>
        </authorList>
    </citation>
    <scope>NUCLEOTIDE SEQUENCE [LARGE SCALE GENOMIC DNA]</scope>
    <source>
        <strain evidence="11">Ysfricsl-2016a</strain>
        <tissue evidence="11">Blood</tissue>
    </source>
</reference>
<comment type="function">
    <text evidence="6">Centrosomal protein involved in regulation of centriole duplication. Required to limit centriole duplication to once per cell cycle by preventing centriole reduplication.</text>
</comment>
<dbReference type="Pfam" id="PF15627">
    <property type="entry name" value="CEP76-C2"/>
    <property type="match status" value="1"/>
</dbReference>
<evidence type="ECO:0000256" key="7">
    <source>
        <dbReference type="SAM" id="MobiDB-lite"/>
    </source>
</evidence>
<dbReference type="PANTHER" id="PTHR46436">
    <property type="entry name" value="CENTROSOMAL PROTEIN OF 76 KDA"/>
    <property type="match status" value="1"/>
</dbReference>
<evidence type="ECO:0000256" key="1">
    <source>
        <dbReference type="ARBA" id="ARBA00004114"/>
    </source>
</evidence>
<sequence>MTLLPEEASDLKLIIHNRLLQVNKPPHDIIYNHLLQVNKPPHDIIHNHLLQVNKLQHDIIHHHLLQVNKLQHDIIHHHLLQVNKLQHDIIHHHLLQVNKLQHDIIHHHLLQVNKLQHDIIHHHLLQVNKLQHDIIHHHLLQVNKLQHDIIHHHLLQVNKLQHDIIHHHLLQVNKLQHDIIHHHLLQVNKLQHDIIHHHLLQVNKLQHDIIHHHLLQVNKLQHDIIHHHLLQVNKLQHDIIHHHLLQVNKLQHDIIHHHLLQVNKLQHDIIHHHLLQVNKLQHDIIHHHLLQVNKLQHDIIHHHLLQVNKLQHDIIHHHLLQVNKLQHDIIHHHLLQVNKLQHDIIHHHLLQVNKLQHDIIHHHLLQVNKLQHDIIHHHLLQVNKLQHDIIHHHLLQVNKLQHDIIHHHLLQVNKLQHDIIHHHLLQVNKLQHDIIHHHLLQVNKLQHDIIHHHLLQVNKLQHDIIHHHLLQVNKLQHDIIHHHLLQVNKLQHDIIHHHLLQVNKLQHDIIHHHLLQVNKLQHDIIHHHLLQVNKLQHDIIHHHLLQVNKPPHDIIHNRLLQIKVASKSVSFSGCQMDIHGKIREVLAETEAPTGADTGSPPKPAAHHVDKDVTQLKKSNIDLSRRCLYLQVLGGKAFLEHLQEPEPLPGQVCSTFTLYLHFCNQRFRSKPVPCACEPNLEEGFLLELHRDGTAEGSKMADATALLSMCDPVHLVLIKTDTSSETTLVSSHFLDWRTVLGSPSGKTCFAVELMGVVSLELHPPLAETLSPDIISTQQLLERQRTAEKERLFLVYAKRWWREFLEIRPSHQSKMVKIFAQDENGINRPVCCYVRVLRAGRLLESPRQAARFVSLLAHEKAPVVGGGGKQEQWCTLMAFVCRGKGDCEDHATLLCSLLLGFGLDAYVCVGTKAKGVPHTWVLTRGTDGSVTFWESLTAHRYLHKTIDPDAPPLPLQPKPSSPYRTVGCVFNHQTFLANCQPSDAVELCIFDLQNQSRWKAMSEEALKSVCAPGSVTSLPFLPPLCAPSLDPAAASNQMELEMRFLVSEHRKDLELATVWDDHLSYLLSSALSAYELERCTGVSCGNEEFQDAVRRAVPDGHTFKGFPINFLHRSARRAFSTSLKSPFCQEIVSCRGDHVRLAVRVRVFVYPEDACAVWLMFACKYRSVL</sequence>
<dbReference type="GO" id="GO:0046599">
    <property type="term" value="P:regulation of centriole replication"/>
    <property type="evidence" value="ECO:0007669"/>
    <property type="project" value="TreeGrafter"/>
</dbReference>
<dbReference type="InterPro" id="IPR056288">
    <property type="entry name" value="CEP76_C"/>
</dbReference>
<feature type="domain" description="CEP76/DRC7 peptidase-like" evidence="10">
    <location>
        <begin position="868"/>
        <end position="998"/>
    </location>
</feature>
<protein>
    <recommendedName>
        <fullName evidence="3">Centrosomal protein of 76 kDa</fullName>
    </recommendedName>
</protein>
<evidence type="ECO:0000256" key="4">
    <source>
        <dbReference type="ARBA" id="ARBA00022490"/>
    </source>
</evidence>
<dbReference type="Pfam" id="PF24656">
    <property type="entry name" value="CEPT76_peptidase"/>
    <property type="match status" value="1"/>
</dbReference>
<keyword evidence="5" id="KW-0206">Cytoskeleton</keyword>
<comment type="caution">
    <text evidence="11">The sequence shown here is derived from an EMBL/GenBank/DDBJ whole genome shotgun (WGS) entry which is preliminary data.</text>
</comment>
<dbReference type="GO" id="GO:0005814">
    <property type="term" value="C:centriole"/>
    <property type="evidence" value="ECO:0007669"/>
    <property type="project" value="UniProtKB-SubCell"/>
</dbReference>
<comment type="subcellular location">
    <subcellularLocation>
        <location evidence="1">Cytoplasm</location>
        <location evidence="1">Cytoskeleton</location>
        <location evidence="1">Microtubule organizing center</location>
        <location evidence="1">Centrosome</location>
        <location evidence="1">Centriole</location>
    </subcellularLocation>
</comment>
<feature type="region of interest" description="Disordered" evidence="7">
    <location>
        <begin position="591"/>
        <end position="610"/>
    </location>
</feature>
<dbReference type="Pfam" id="PF24652">
    <property type="entry name" value="CEP76_C"/>
    <property type="match status" value="1"/>
</dbReference>
<proteinExistence type="inferred from homology"/>
<feature type="domain" description="Centrosomal protein of 76 kDa C-terminal" evidence="9">
    <location>
        <begin position="1027"/>
        <end position="1163"/>
    </location>
</feature>
<dbReference type="PANTHER" id="PTHR46436:SF1">
    <property type="entry name" value="CENTROSOMAL PROTEIN OF 76 KDA"/>
    <property type="match status" value="1"/>
</dbReference>
<evidence type="ECO:0000259" key="9">
    <source>
        <dbReference type="Pfam" id="PF24652"/>
    </source>
</evidence>
<gene>
    <name evidence="11" type="ORF">F2P81_001462</name>
</gene>
<dbReference type="InterPro" id="IPR052299">
    <property type="entry name" value="CEP76"/>
</dbReference>
<evidence type="ECO:0000256" key="3">
    <source>
        <dbReference type="ARBA" id="ARBA00015706"/>
    </source>
</evidence>
<organism evidence="11 12">
    <name type="scientific">Scophthalmus maximus</name>
    <name type="common">Turbot</name>
    <name type="synonym">Psetta maxima</name>
    <dbReference type="NCBI Taxonomy" id="52904"/>
    <lineage>
        <taxon>Eukaryota</taxon>
        <taxon>Metazoa</taxon>
        <taxon>Chordata</taxon>
        <taxon>Craniata</taxon>
        <taxon>Vertebrata</taxon>
        <taxon>Euteleostomi</taxon>
        <taxon>Actinopterygii</taxon>
        <taxon>Neopterygii</taxon>
        <taxon>Teleostei</taxon>
        <taxon>Neoteleostei</taxon>
        <taxon>Acanthomorphata</taxon>
        <taxon>Carangaria</taxon>
        <taxon>Pleuronectiformes</taxon>
        <taxon>Pleuronectoidei</taxon>
        <taxon>Scophthalmidae</taxon>
        <taxon>Scophthalmus</taxon>
    </lineage>
</organism>
<dbReference type="AlphaFoldDB" id="A0A6A4TG64"/>
<accession>A0A6A4TG64</accession>
<evidence type="ECO:0000259" key="10">
    <source>
        <dbReference type="Pfam" id="PF24656"/>
    </source>
</evidence>
<name>A0A6A4TG64_SCOMX</name>
<evidence type="ECO:0000256" key="5">
    <source>
        <dbReference type="ARBA" id="ARBA00023212"/>
    </source>
</evidence>